<proteinExistence type="inferred from homology"/>
<evidence type="ECO:0000313" key="12">
    <source>
        <dbReference type="Proteomes" id="UP001152747"/>
    </source>
</evidence>
<dbReference type="EMBL" id="CANHGI010000005">
    <property type="protein sequence ID" value="CAI5453848.1"/>
    <property type="molecule type" value="Genomic_DNA"/>
</dbReference>
<name>A0A9P1N7C7_9PELO</name>
<keyword evidence="2 9" id="KW-0489">Methyltransferase</keyword>
<gene>
    <name evidence="11" type="ORF">CAMP_LOCUS16485</name>
</gene>
<evidence type="ECO:0000313" key="11">
    <source>
        <dbReference type="EMBL" id="CAI5453848.1"/>
    </source>
</evidence>
<evidence type="ECO:0000256" key="7">
    <source>
        <dbReference type="ARBA" id="ARBA00039099"/>
    </source>
</evidence>
<dbReference type="InterPro" id="IPR002905">
    <property type="entry name" value="Trm1"/>
</dbReference>
<dbReference type="SUPFAM" id="SSF53335">
    <property type="entry name" value="S-adenosyl-L-methionine-dependent methyltransferases"/>
    <property type="match status" value="1"/>
</dbReference>
<keyword evidence="4 9" id="KW-0949">S-adenosyl-L-methionine</keyword>
<dbReference type="GO" id="GO:0160104">
    <property type="term" value="F:tRNA (guanine(26)-N2)-dimethyltransferase activity"/>
    <property type="evidence" value="ECO:0007669"/>
    <property type="project" value="UniProtKB-EC"/>
</dbReference>
<keyword evidence="3 9" id="KW-0808">Transferase</keyword>
<evidence type="ECO:0000256" key="1">
    <source>
        <dbReference type="ARBA" id="ARBA00022555"/>
    </source>
</evidence>
<dbReference type="PANTHER" id="PTHR10631:SF3">
    <property type="entry name" value="TRNA (GUANINE(26)-N(2))-DIMETHYLTRANSFERASE"/>
    <property type="match status" value="1"/>
</dbReference>
<keyword evidence="5 9" id="KW-0819">tRNA processing</keyword>
<feature type="region of interest" description="Disordered" evidence="10">
    <location>
        <begin position="108"/>
        <end position="127"/>
    </location>
</feature>
<dbReference type="GO" id="GO:0005634">
    <property type="term" value="C:nucleus"/>
    <property type="evidence" value="ECO:0007669"/>
    <property type="project" value="TreeGrafter"/>
</dbReference>
<evidence type="ECO:0000256" key="4">
    <source>
        <dbReference type="ARBA" id="ARBA00022691"/>
    </source>
</evidence>
<dbReference type="InterPro" id="IPR029063">
    <property type="entry name" value="SAM-dependent_MTases_sf"/>
</dbReference>
<organism evidence="11 12">
    <name type="scientific">Caenorhabditis angaria</name>
    <dbReference type="NCBI Taxonomy" id="860376"/>
    <lineage>
        <taxon>Eukaryota</taxon>
        <taxon>Metazoa</taxon>
        <taxon>Ecdysozoa</taxon>
        <taxon>Nematoda</taxon>
        <taxon>Chromadorea</taxon>
        <taxon>Rhabditida</taxon>
        <taxon>Rhabditina</taxon>
        <taxon>Rhabditomorpha</taxon>
        <taxon>Rhabditoidea</taxon>
        <taxon>Rhabditidae</taxon>
        <taxon>Peloderinae</taxon>
        <taxon>Caenorhabditis</taxon>
    </lineage>
</organism>
<comment type="caution">
    <text evidence="11">The sequence shown here is derived from an EMBL/GenBank/DDBJ whole genome shotgun (WGS) entry which is preliminary data.</text>
</comment>
<dbReference type="GO" id="GO:0000049">
    <property type="term" value="F:tRNA binding"/>
    <property type="evidence" value="ECO:0007669"/>
    <property type="project" value="UniProtKB-UniRule"/>
</dbReference>
<evidence type="ECO:0000256" key="3">
    <source>
        <dbReference type="ARBA" id="ARBA00022679"/>
    </source>
</evidence>
<protein>
    <recommendedName>
        <fullName evidence="7">tRNA (guanine(26)-N(2))-dimethyltransferase</fullName>
        <ecNumber evidence="7">2.1.1.216</ecNumber>
    </recommendedName>
</protein>
<dbReference type="Gene3D" id="3.40.50.150">
    <property type="entry name" value="Vaccinia Virus protein VP39"/>
    <property type="match status" value="1"/>
</dbReference>
<dbReference type="AlphaFoldDB" id="A0A9P1N7C7"/>
<dbReference type="Proteomes" id="UP001152747">
    <property type="component" value="Unassembled WGS sequence"/>
</dbReference>
<evidence type="ECO:0000256" key="2">
    <source>
        <dbReference type="ARBA" id="ARBA00022603"/>
    </source>
</evidence>
<evidence type="ECO:0000256" key="8">
    <source>
        <dbReference type="ARBA" id="ARBA00051897"/>
    </source>
</evidence>
<comment type="similarity">
    <text evidence="9">Belongs to the class I-like SAM-binding methyltransferase superfamily. Trm1 family.</text>
</comment>
<dbReference type="PROSITE" id="PS51626">
    <property type="entry name" value="SAM_MT_TRM1"/>
    <property type="match status" value="1"/>
</dbReference>
<sequence length="127" mass="14206">MANDFWENAVESIKENVKMNNVEGKVRPHFGDAIMTIMTHRTLDKRFHAVDLDPSSSLFLDSPVQSVADNEILIITCTDFAVLYGNTPEASSSQFFGQTSEELYNLSTTPVESSRQGKQIDSTQLRC</sequence>
<dbReference type="GO" id="GO:0002940">
    <property type="term" value="P:tRNA N2-guanine methylation"/>
    <property type="evidence" value="ECO:0007669"/>
    <property type="project" value="TreeGrafter"/>
</dbReference>
<keyword evidence="6 9" id="KW-0694">RNA-binding</keyword>
<dbReference type="Pfam" id="PF02005">
    <property type="entry name" value="TRM"/>
    <property type="match status" value="1"/>
</dbReference>
<reference evidence="11" key="1">
    <citation type="submission" date="2022-11" db="EMBL/GenBank/DDBJ databases">
        <authorList>
            <person name="Kikuchi T."/>
        </authorList>
    </citation>
    <scope>NUCLEOTIDE SEQUENCE</scope>
    <source>
        <strain evidence="11">PS1010</strain>
    </source>
</reference>
<accession>A0A9P1N7C7</accession>
<dbReference type="OrthoDB" id="6349953at2759"/>
<dbReference type="EC" id="2.1.1.216" evidence="7"/>
<keyword evidence="1 9" id="KW-0820">tRNA-binding</keyword>
<evidence type="ECO:0000256" key="9">
    <source>
        <dbReference type="PROSITE-ProRule" id="PRU00958"/>
    </source>
</evidence>
<evidence type="ECO:0000256" key="6">
    <source>
        <dbReference type="ARBA" id="ARBA00022884"/>
    </source>
</evidence>
<keyword evidence="12" id="KW-1185">Reference proteome</keyword>
<evidence type="ECO:0000256" key="10">
    <source>
        <dbReference type="SAM" id="MobiDB-lite"/>
    </source>
</evidence>
<dbReference type="PANTHER" id="PTHR10631">
    <property type="entry name" value="N 2 ,N 2 -DIMETHYLGUANOSINE TRNA METHYLTRANSFERASE"/>
    <property type="match status" value="1"/>
</dbReference>
<comment type="catalytic activity">
    <reaction evidence="8">
        <text>guanosine(26) in tRNA + 2 S-adenosyl-L-methionine = N(2)-dimethylguanosine(26) in tRNA + 2 S-adenosyl-L-homocysteine + 2 H(+)</text>
        <dbReference type="Rhea" id="RHEA:43140"/>
        <dbReference type="Rhea" id="RHEA-COMP:10359"/>
        <dbReference type="Rhea" id="RHEA-COMP:10360"/>
        <dbReference type="ChEBI" id="CHEBI:15378"/>
        <dbReference type="ChEBI" id="CHEBI:57856"/>
        <dbReference type="ChEBI" id="CHEBI:59789"/>
        <dbReference type="ChEBI" id="CHEBI:74269"/>
        <dbReference type="ChEBI" id="CHEBI:74513"/>
        <dbReference type="EC" id="2.1.1.216"/>
    </reaction>
</comment>
<evidence type="ECO:0000256" key="5">
    <source>
        <dbReference type="ARBA" id="ARBA00022694"/>
    </source>
</evidence>